<comment type="caution">
    <text evidence="1">The sequence shown here is derived from an EMBL/GenBank/DDBJ whole genome shotgun (WGS) entry which is preliminary data.</text>
</comment>
<proteinExistence type="predicted"/>
<accession>A0ABS0XVH0</accession>
<gene>
    <name evidence="1" type="ORF">JAO75_01380</name>
</gene>
<dbReference type="RefSeq" id="WP_199046025.1">
    <property type="nucleotide sequence ID" value="NZ_JAELXT010000001.1"/>
</dbReference>
<keyword evidence="2" id="KW-1185">Reference proteome</keyword>
<protein>
    <submittedName>
        <fullName evidence="1">Uncharacterized protein</fullName>
    </submittedName>
</protein>
<reference evidence="2" key="1">
    <citation type="submission" date="2020-12" db="EMBL/GenBank/DDBJ databases">
        <title>Hymenobacter sp.</title>
        <authorList>
            <person name="Kim M.K."/>
        </authorList>
    </citation>
    <scope>NUCLEOTIDE SEQUENCE [LARGE SCALE GENOMIC DNA]</scope>
    <source>
        <strain evidence="2">BT325</strain>
    </source>
</reference>
<dbReference type="Proteomes" id="UP000620670">
    <property type="component" value="Unassembled WGS sequence"/>
</dbReference>
<organism evidence="1 2">
    <name type="scientific">Microvirga splendida</name>
    <dbReference type="NCBI Taxonomy" id="2795727"/>
    <lineage>
        <taxon>Bacteria</taxon>
        <taxon>Pseudomonadati</taxon>
        <taxon>Pseudomonadota</taxon>
        <taxon>Alphaproteobacteria</taxon>
        <taxon>Hyphomicrobiales</taxon>
        <taxon>Methylobacteriaceae</taxon>
        <taxon>Microvirga</taxon>
    </lineage>
</organism>
<name>A0ABS0XVH0_9HYPH</name>
<dbReference type="EMBL" id="JAELXT010000001">
    <property type="protein sequence ID" value="MBJ6124047.1"/>
    <property type="molecule type" value="Genomic_DNA"/>
</dbReference>
<sequence>MAGIFDNMRDALVSANTVQIQQDTLIDSSQVVSLNDIPPAILITVATFNHYDNGKGHKGKWSSARYAMNVQFFTQTQAFTPSPALSAWSGTVQLHDPGFWMSYVDHKASEGKIDIVTHHYLKEQYKRTVHEYPDNALMGTFTDKRCGTNYSWPYFLRFWYDQFEGANLEVHLDAMLPTIIAWEEVKPAPDKKLPIIRARYNPLGLWKGRGASLKKGKLQ</sequence>
<evidence type="ECO:0000313" key="1">
    <source>
        <dbReference type="EMBL" id="MBJ6124047.1"/>
    </source>
</evidence>
<evidence type="ECO:0000313" key="2">
    <source>
        <dbReference type="Proteomes" id="UP000620670"/>
    </source>
</evidence>